<evidence type="ECO:0000313" key="2">
    <source>
        <dbReference type="Proteomes" id="UP000236641"/>
    </source>
</evidence>
<sequence>MNKIIIILIAASLLFTGCKDQPKESNSTKENEAELTEQHTERKAFGNDWMQEIKMNNGVKWTANPETNEGVVRMQSVLTTSNPKELKDYHMVANVLNDEKNFVVKECTMKGPSHDNLHVWLHPLIEKIDALKEVKTLEEAQDIYKSIEENVNAYDYYFE</sequence>
<organism evidence="1 2">
    <name type="scientific">Hanstruepera neustonica</name>
    <dbReference type="NCBI Taxonomy" id="1445657"/>
    <lineage>
        <taxon>Bacteria</taxon>
        <taxon>Pseudomonadati</taxon>
        <taxon>Bacteroidota</taxon>
        <taxon>Flavobacteriia</taxon>
        <taxon>Flavobacteriales</taxon>
        <taxon>Flavobacteriaceae</taxon>
        <taxon>Hanstruepera</taxon>
    </lineage>
</organism>
<dbReference type="EMBL" id="POWF01000001">
    <property type="protein sequence ID" value="PNQ75428.1"/>
    <property type="molecule type" value="Genomic_DNA"/>
</dbReference>
<gene>
    <name evidence="1" type="ORF">C1T31_00235</name>
</gene>
<proteinExistence type="predicted"/>
<dbReference type="RefSeq" id="WP_103051266.1">
    <property type="nucleotide sequence ID" value="NZ_POWF01000001.1"/>
</dbReference>
<comment type="caution">
    <text evidence="1">The sequence shown here is derived from an EMBL/GenBank/DDBJ whole genome shotgun (WGS) entry which is preliminary data.</text>
</comment>
<accession>A0A2K1E566</accession>
<evidence type="ECO:0000313" key="1">
    <source>
        <dbReference type="EMBL" id="PNQ75428.1"/>
    </source>
</evidence>
<dbReference type="AlphaFoldDB" id="A0A2K1E566"/>
<dbReference type="OrthoDB" id="1440611at2"/>
<name>A0A2K1E566_9FLAO</name>
<dbReference type="PROSITE" id="PS51257">
    <property type="entry name" value="PROKAR_LIPOPROTEIN"/>
    <property type="match status" value="1"/>
</dbReference>
<evidence type="ECO:0008006" key="3">
    <source>
        <dbReference type="Google" id="ProtNLM"/>
    </source>
</evidence>
<reference evidence="1 2" key="1">
    <citation type="submission" date="2018-01" db="EMBL/GenBank/DDBJ databases">
        <title>The draft genome of Hanstruepera neustonica JCM19743.</title>
        <authorList>
            <person name="He R.-H."/>
            <person name="Du Z.-J."/>
        </authorList>
    </citation>
    <scope>NUCLEOTIDE SEQUENCE [LARGE SCALE GENOMIC DNA]</scope>
    <source>
        <strain evidence="1 2">JCM19743</strain>
    </source>
</reference>
<dbReference type="Proteomes" id="UP000236641">
    <property type="component" value="Unassembled WGS sequence"/>
</dbReference>
<keyword evidence="2" id="KW-1185">Reference proteome</keyword>
<protein>
    <recommendedName>
        <fullName evidence="3">Lipoprotein</fullName>
    </recommendedName>
</protein>